<feature type="coiled-coil region" evidence="1">
    <location>
        <begin position="61"/>
        <end position="95"/>
    </location>
</feature>
<dbReference type="RefSeq" id="WP_147574779.1">
    <property type="nucleotide sequence ID" value="NZ_VOWB01000008.1"/>
</dbReference>
<dbReference type="EMBL" id="VOWB01000008">
    <property type="protein sequence ID" value="TXE84764.1"/>
    <property type="molecule type" value="Genomic_DNA"/>
</dbReference>
<accession>A0A5C7E2H4</accession>
<dbReference type="AlphaFoldDB" id="A0A5C7E2H4"/>
<protein>
    <submittedName>
        <fullName evidence="2">Uncharacterized protein</fullName>
    </submittedName>
</protein>
<organism evidence="2 3">
    <name type="scientific">Campylobacter peloridis</name>
    <dbReference type="NCBI Taxonomy" id="488546"/>
    <lineage>
        <taxon>Bacteria</taxon>
        <taxon>Pseudomonadati</taxon>
        <taxon>Campylobacterota</taxon>
        <taxon>Epsilonproteobacteria</taxon>
        <taxon>Campylobacterales</taxon>
        <taxon>Campylobacteraceae</taxon>
        <taxon>Campylobacter</taxon>
    </lineage>
</organism>
<gene>
    <name evidence="2" type="ORF">FPD46_00580</name>
</gene>
<dbReference type="Proteomes" id="UP000321310">
    <property type="component" value="Unassembled WGS sequence"/>
</dbReference>
<evidence type="ECO:0000313" key="2">
    <source>
        <dbReference type="EMBL" id="TXE84764.1"/>
    </source>
</evidence>
<proteinExistence type="predicted"/>
<keyword evidence="1" id="KW-0175">Coiled coil</keyword>
<name>A0A5C7E2H4_9BACT</name>
<comment type="caution">
    <text evidence="2">The sequence shown here is derived from an EMBL/GenBank/DDBJ whole genome shotgun (WGS) entry which is preliminary data.</text>
</comment>
<reference evidence="2 3" key="1">
    <citation type="submission" date="2019-07" db="EMBL/GenBank/DDBJ databases">
        <title>Rapid identification of Enteric Bacteria from Whole Genome Sequences (WGS) using Average Nucleotide Identity (ANI).</title>
        <authorList>
            <person name="Lane C."/>
        </authorList>
    </citation>
    <scope>NUCLEOTIDE SEQUENCE [LARGE SCALE GENOMIC DNA]</scope>
    <source>
        <strain evidence="2 3">2016D-0250</strain>
    </source>
</reference>
<evidence type="ECO:0000313" key="3">
    <source>
        <dbReference type="Proteomes" id="UP000321310"/>
    </source>
</evidence>
<sequence length="109" mass="12983">MKKILLLIMFFYIHLNAGLWSSLSYSGFNEAYAELNGYVSEENKYIENFWKERIRPLIENIAKQTKEKDEKLKVLRELEKENLLIQKKIDFLLNQKKELLSNEANAISR</sequence>
<evidence type="ECO:0000256" key="1">
    <source>
        <dbReference type="SAM" id="Coils"/>
    </source>
</evidence>